<evidence type="ECO:0000256" key="1">
    <source>
        <dbReference type="SAM" id="MobiDB-lite"/>
    </source>
</evidence>
<keyword evidence="3" id="KW-1185">Reference proteome</keyword>
<evidence type="ECO:0000313" key="3">
    <source>
        <dbReference type="Proteomes" id="UP001597145"/>
    </source>
</evidence>
<name>A0ABW4FWQ2_9PSEU</name>
<organism evidence="2 3">
    <name type="scientific">Pseudonocardia aurantiaca</name>
    <dbReference type="NCBI Taxonomy" id="75290"/>
    <lineage>
        <taxon>Bacteria</taxon>
        <taxon>Bacillati</taxon>
        <taxon>Actinomycetota</taxon>
        <taxon>Actinomycetes</taxon>
        <taxon>Pseudonocardiales</taxon>
        <taxon>Pseudonocardiaceae</taxon>
        <taxon>Pseudonocardia</taxon>
    </lineage>
</organism>
<feature type="region of interest" description="Disordered" evidence="1">
    <location>
        <begin position="1"/>
        <end position="59"/>
    </location>
</feature>
<dbReference type="EMBL" id="JBHUCP010000045">
    <property type="protein sequence ID" value="MFD1534792.1"/>
    <property type="molecule type" value="Genomic_DNA"/>
</dbReference>
<accession>A0ABW4FWQ2</accession>
<dbReference type="RefSeq" id="WP_343982476.1">
    <property type="nucleotide sequence ID" value="NZ_BAAAJG010000015.1"/>
</dbReference>
<evidence type="ECO:0008006" key="4">
    <source>
        <dbReference type="Google" id="ProtNLM"/>
    </source>
</evidence>
<evidence type="ECO:0000313" key="2">
    <source>
        <dbReference type="EMBL" id="MFD1534792.1"/>
    </source>
</evidence>
<protein>
    <recommendedName>
        <fullName evidence="4">DUF5709 domain-containing protein</fullName>
    </recommendedName>
</protein>
<dbReference type="Proteomes" id="UP001597145">
    <property type="component" value="Unassembled WGS sequence"/>
</dbReference>
<gene>
    <name evidence="2" type="ORF">ACFSCY_35775</name>
</gene>
<comment type="caution">
    <text evidence="2">The sequence shown here is derived from an EMBL/GenBank/DDBJ whole genome shotgun (WGS) entry which is preliminary data.</text>
</comment>
<proteinExistence type="predicted"/>
<sequence>MNQHDQDPSADYGYDLAHEANGTSQVPDDRPRHQHPNTPPASGTSDLDEDLSYDEAHDL</sequence>
<reference evidence="3" key="1">
    <citation type="journal article" date="2019" name="Int. J. Syst. Evol. Microbiol.">
        <title>The Global Catalogue of Microorganisms (GCM) 10K type strain sequencing project: providing services to taxonomists for standard genome sequencing and annotation.</title>
        <authorList>
            <consortium name="The Broad Institute Genomics Platform"/>
            <consortium name="The Broad Institute Genome Sequencing Center for Infectious Disease"/>
            <person name="Wu L."/>
            <person name="Ma J."/>
        </authorList>
    </citation>
    <scope>NUCLEOTIDE SEQUENCE [LARGE SCALE GENOMIC DNA]</scope>
    <source>
        <strain evidence="3">JCM 12165</strain>
    </source>
</reference>